<evidence type="ECO:0000313" key="2">
    <source>
        <dbReference type="EMBL" id="KRZ48523.1"/>
    </source>
</evidence>
<keyword evidence="1" id="KW-1133">Transmembrane helix</keyword>
<proteinExistence type="predicted"/>
<comment type="caution">
    <text evidence="2">The sequence shown here is derived from an EMBL/GenBank/DDBJ whole genome shotgun (WGS) entry which is preliminary data.</text>
</comment>
<protein>
    <submittedName>
        <fullName evidence="2">Uncharacterized protein</fullName>
    </submittedName>
</protein>
<evidence type="ECO:0000256" key="1">
    <source>
        <dbReference type="SAM" id="Phobius"/>
    </source>
</evidence>
<keyword evidence="3" id="KW-1185">Reference proteome</keyword>
<reference evidence="2 3" key="1">
    <citation type="submission" date="2015-05" db="EMBL/GenBank/DDBJ databases">
        <title>Evolution of Trichinella species and genotypes.</title>
        <authorList>
            <person name="Korhonen P.K."/>
            <person name="Edoardo P."/>
            <person name="Giuseppe L.R."/>
            <person name="Gasser R.B."/>
        </authorList>
    </citation>
    <scope>NUCLEOTIDE SEQUENCE [LARGE SCALE GENOMIC DNA]</scope>
    <source>
        <strain evidence="2">ISS10</strain>
    </source>
</reference>
<keyword evidence="1" id="KW-0472">Membrane</keyword>
<dbReference type="EMBL" id="JYDW01000394">
    <property type="protein sequence ID" value="KRZ48523.1"/>
    <property type="molecule type" value="Genomic_DNA"/>
</dbReference>
<feature type="transmembrane region" description="Helical" evidence="1">
    <location>
        <begin position="62"/>
        <end position="86"/>
    </location>
</feature>
<accession>A0A0V1KMB4</accession>
<dbReference type="Proteomes" id="UP000054721">
    <property type="component" value="Unassembled WGS sequence"/>
</dbReference>
<evidence type="ECO:0000313" key="3">
    <source>
        <dbReference type="Proteomes" id="UP000054721"/>
    </source>
</evidence>
<sequence length="100" mass="11312">MDIPNLSTYLSRSCPFSILASGEPHLQSKPTRPKISIKIPIIQLFWCDFRLKVVKISVCSTYFKVATVGLVDVTLVSMIVGVRCAVRMRNDFLFAMKIME</sequence>
<gene>
    <name evidence="2" type="ORF">T02_15685</name>
</gene>
<name>A0A0V1KMB4_9BILA</name>
<organism evidence="2 3">
    <name type="scientific">Trichinella nativa</name>
    <dbReference type="NCBI Taxonomy" id="6335"/>
    <lineage>
        <taxon>Eukaryota</taxon>
        <taxon>Metazoa</taxon>
        <taxon>Ecdysozoa</taxon>
        <taxon>Nematoda</taxon>
        <taxon>Enoplea</taxon>
        <taxon>Dorylaimia</taxon>
        <taxon>Trichinellida</taxon>
        <taxon>Trichinellidae</taxon>
        <taxon>Trichinella</taxon>
    </lineage>
</organism>
<keyword evidence="1" id="KW-0812">Transmembrane</keyword>
<dbReference type="AlphaFoldDB" id="A0A0V1KMB4"/>